<dbReference type="InterPro" id="IPR029056">
    <property type="entry name" value="Ribokinase-like"/>
</dbReference>
<gene>
    <name evidence="5" type="ORF">FSB73_01380</name>
</gene>
<evidence type="ECO:0000313" key="5">
    <source>
        <dbReference type="EMBL" id="QEC70558.1"/>
    </source>
</evidence>
<reference evidence="5 6" key="1">
    <citation type="journal article" date="2017" name="Int. J. Syst. Evol. Microbiol.">
        <title>Arachidicoccus ginsenosidivorans sp. nov., with ginsenoside-converting activity isolated from ginseng cultivating soil.</title>
        <authorList>
            <person name="Siddiqi M.Z."/>
            <person name="Aslam Z."/>
            <person name="Im W.T."/>
        </authorList>
    </citation>
    <scope>NUCLEOTIDE SEQUENCE [LARGE SCALE GENOMIC DNA]</scope>
    <source>
        <strain evidence="5 6">Gsoil 809</strain>
    </source>
</reference>
<dbReference type="Pfam" id="PF00294">
    <property type="entry name" value="PfkB"/>
    <property type="match status" value="1"/>
</dbReference>
<dbReference type="InterPro" id="IPR011611">
    <property type="entry name" value="PfkB_dom"/>
</dbReference>
<dbReference type="Gene3D" id="3.40.1190.20">
    <property type="match status" value="1"/>
</dbReference>
<evidence type="ECO:0000259" key="4">
    <source>
        <dbReference type="Pfam" id="PF00294"/>
    </source>
</evidence>
<dbReference type="PANTHER" id="PTHR43320:SF2">
    <property type="entry name" value="2-DEHYDRO-3-DEOXYGLUCONOKINASE_2-DEHYDRO-3-DEOXYGALACTONOKINASE"/>
    <property type="match status" value="1"/>
</dbReference>
<evidence type="ECO:0000256" key="3">
    <source>
        <dbReference type="ARBA" id="ARBA00022777"/>
    </source>
</evidence>
<dbReference type="SUPFAM" id="SSF53613">
    <property type="entry name" value="Ribokinase-like"/>
    <property type="match status" value="1"/>
</dbReference>
<proteinExistence type="inferred from homology"/>
<comment type="similarity">
    <text evidence="1">Belongs to the carbohydrate kinase PfkB family.</text>
</comment>
<dbReference type="AlphaFoldDB" id="A0A5B8VJS6"/>
<evidence type="ECO:0000313" key="6">
    <source>
        <dbReference type="Proteomes" id="UP000321291"/>
    </source>
</evidence>
<keyword evidence="6" id="KW-1185">Reference proteome</keyword>
<dbReference type="PANTHER" id="PTHR43320">
    <property type="entry name" value="SUGAR KINASE"/>
    <property type="match status" value="1"/>
</dbReference>
<accession>A0A5B8VJS6</accession>
<dbReference type="KEGG" id="agi:FSB73_01380"/>
<sequence>MMQQILCFGELLLRLSPETGWPGQGNMSSYVGGAELNVAMALAGWQLPAAVGTALPQNPVSDLVRNYLKSAQVSTDYILTKEGRIGTYYLTPGADLKSAGVVYDRAYSSFALLQSKDIDFDSYLNNTRHLHLTAISPAVSSSAAALCLELVKAAAHRQIPVSLDLNYRSKLWQYGKSPIDIMPEIAQYADFIMGNIWAAGQMLGIRPAPKADQTMDPEPLAAFAKDSAERVIKAFPNCKKVGYTFRFNAPENEAAVRYFGALYQEGTLFCSPQKDYSGITDRAGSGDCFMAGLLYGQYAGLTGQDKVDFATAAATGKFYENGDHTKQSLQMVEKRMQSLKSS</sequence>
<dbReference type="Proteomes" id="UP000321291">
    <property type="component" value="Chromosome"/>
</dbReference>
<organism evidence="5 6">
    <name type="scientific">Arachidicoccus ginsenosidivorans</name>
    <dbReference type="NCBI Taxonomy" id="496057"/>
    <lineage>
        <taxon>Bacteria</taxon>
        <taxon>Pseudomonadati</taxon>
        <taxon>Bacteroidota</taxon>
        <taxon>Chitinophagia</taxon>
        <taxon>Chitinophagales</taxon>
        <taxon>Chitinophagaceae</taxon>
        <taxon>Arachidicoccus</taxon>
    </lineage>
</organism>
<dbReference type="InterPro" id="IPR052700">
    <property type="entry name" value="Carb_kinase_PfkB-like"/>
</dbReference>
<dbReference type="GO" id="GO:0016301">
    <property type="term" value="F:kinase activity"/>
    <property type="evidence" value="ECO:0007669"/>
    <property type="project" value="UniProtKB-KW"/>
</dbReference>
<keyword evidence="2" id="KW-0808">Transferase</keyword>
<name>A0A5B8VJS6_9BACT</name>
<dbReference type="EMBL" id="CP042434">
    <property type="protein sequence ID" value="QEC70558.1"/>
    <property type="molecule type" value="Genomic_DNA"/>
</dbReference>
<evidence type="ECO:0000256" key="2">
    <source>
        <dbReference type="ARBA" id="ARBA00022679"/>
    </source>
</evidence>
<dbReference type="OrthoDB" id="9813569at2"/>
<evidence type="ECO:0000256" key="1">
    <source>
        <dbReference type="ARBA" id="ARBA00010688"/>
    </source>
</evidence>
<feature type="domain" description="Carbohydrate kinase PfkB" evidence="4">
    <location>
        <begin position="2"/>
        <end position="314"/>
    </location>
</feature>
<keyword evidence="3 5" id="KW-0418">Kinase</keyword>
<dbReference type="CDD" id="cd01166">
    <property type="entry name" value="KdgK"/>
    <property type="match status" value="1"/>
</dbReference>
<protein>
    <submittedName>
        <fullName evidence="5">Sugar kinase</fullName>
    </submittedName>
</protein>